<name>A0A5R9EIF0_9LACT</name>
<keyword evidence="1" id="KW-1133">Transmembrane helix</keyword>
<feature type="transmembrane region" description="Helical" evidence="1">
    <location>
        <begin position="16"/>
        <end position="38"/>
    </location>
</feature>
<feature type="transmembrane region" description="Helical" evidence="1">
    <location>
        <begin position="63"/>
        <end position="85"/>
    </location>
</feature>
<dbReference type="EMBL" id="VBSP01000004">
    <property type="protein sequence ID" value="TLQ49069.1"/>
    <property type="molecule type" value="Genomic_DNA"/>
</dbReference>
<organism evidence="2 3">
    <name type="scientific">Ruoffia tabacinasalis</name>
    <dbReference type="NCBI Taxonomy" id="87458"/>
    <lineage>
        <taxon>Bacteria</taxon>
        <taxon>Bacillati</taxon>
        <taxon>Bacillota</taxon>
        <taxon>Bacilli</taxon>
        <taxon>Lactobacillales</taxon>
        <taxon>Aerococcaceae</taxon>
        <taxon>Ruoffia</taxon>
    </lineage>
</organism>
<dbReference type="Proteomes" id="UP000306420">
    <property type="component" value="Unassembled WGS sequence"/>
</dbReference>
<protein>
    <submittedName>
        <fullName evidence="2">Uncharacterized protein</fullName>
    </submittedName>
</protein>
<feature type="transmembrane region" description="Helical" evidence="1">
    <location>
        <begin position="238"/>
        <end position="258"/>
    </location>
</feature>
<evidence type="ECO:0000313" key="2">
    <source>
        <dbReference type="EMBL" id="TLQ49069.1"/>
    </source>
</evidence>
<gene>
    <name evidence="2" type="ORF">FEZ33_02290</name>
</gene>
<dbReference type="RefSeq" id="WP_138403779.1">
    <property type="nucleotide sequence ID" value="NZ_VBSP01000004.1"/>
</dbReference>
<feature type="transmembrane region" description="Helical" evidence="1">
    <location>
        <begin position="206"/>
        <end position="226"/>
    </location>
</feature>
<reference evidence="2 3" key="1">
    <citation type="submission" date="2019-05" db="EMBL/GenBank/DDBJ databases">
        <title>The metagenome of a microbial culture collection derived from dairy environment covers the genomic content of the human microbiome.</title>
        <authorList>
            <person name="Roder T."/>
            <person name="Wuthrich D."/>
            <person name="Sattari Z."/>
            <person name="Von Ah U."/>
            <person name="Bar C."/>
            <person name="Ronchi F."/>
            <person name="Macpherson A.J."/>
            <person name="Ganal-Vonarburg S.C."/>
            <person name="Bruggmann R."/>
            <person name="Vergeres G."/>
        </authorList>
    </citation>
    <scope>NUCLEOTIDE SEQUENCE [LARGE SCALE GENOMIC DNA]</scope>
    <source>
        <strain evidence="2 3">FAM 24227</strain>
    </source>
</reference>
<comment type="caution">
    <text evidence="2">The sequence shown here is derived from an EMBL/GenBank/DDBJ whole genome shotgun (WGS) entry which is preliminary data.</text>
</comment>
<keyword evidence="1" id="KW-0812">Transmembrane</keyword>
<feature type="transmembrane region" description="Helical" evidence="1">
    <location>
        <begin position="173"/>
        <end position="194"/>
    </location>
</feature>
<feature type="transmembrane region" description="Helical" evidence="1">
    <location>
        <begin position="145"/>
        <end position="167"/>
    </location>
</feature>
<dbReference type="AlphaFoldDB" id="A0A5R9EIF0"/>
<evidence type="ECO:0000256" key="1">
    <source>
        <dbReference type="SAM" id="Phobius"/>
    </source>
</evidence>
<proteinExistence type="predicted"/>
<keyword evidence="1" id="KW-0472">Membrane</keyword>
<dbReference type="OrthoDB" id="2139414at2"/>
<feature type="transmembrane region" description="Helical" evidence="1">
    <location>
        <begin position="105"/>
        <end position="133"/>
    </location>
</feature>
<accession>A0A5R9EIF0</accession>
<sequence>MKFLNLLTDELRRARIFYGLLMISVLLVQAFNIGNMIIRNRQTVREGHPVALYLTDFFDSSGLYPMVIGGAAFALILYAVFIWLREWYFQGNYMYRLLILPGNRAPIAFAKVATILLLMSGLLLLQLGIFYVTHWILQMVFQDNYLGLGVLLQIAQQFTISYILFPLHPLTALFNYGFGICFLLVLMNNCILIFSYKGHGLLKTIGLTLVYDVIMLALLIGFFLSIRNPLTTTEVTTMVIVFLVGYLIIHSGWMYWLMNYYISI</sequence>
<evidence type="ECO:0000313" key="3">
    <source>
        <dbReference type="Proteomes" id="UP000306420"/>
    </source>
</evidence>